<reference evidence="1 2" key="1">
    <citation type="submission" date="2024-02" db="EMBL/GenBank/DDBJ databases">
        <title>STSV induces naive adaptation in Sulfolobus.</title>
        <authorList>
            <person name="Xiang X."/>
            <person name="Song M."/>
        </authorList>
    </citation>
    <scope>NUCLEOTIDE SEQUENCE [LARGE SCALE GENOMIC DNA]</scope>
    <source>
        <strain evidence="1 2">RT2</strain>
    </source>
</reference>
<dbReference type="RefSeq" id="WP_338604853.1">
    <property type="nucleotide sequence ID" value="NZ_CP146016.1"/>
</dbReference>
<gene>
    <name evidence="1" type="ORF">V6M85_07495</name>
</gene>
<protein>
    <recommendedName>
        <fullName evidence="3">Transposase</fullName>
    </recommendedName>
</protein>
<keyword evidence="2" id="KW-1185">Reference proteome</keyword>
<organism evidence="1 2">
    <name type="scientific">Sulfolobus tengchongensis</name>
    <dbReference type="NCBI Taxonomy" id="207809"/>
    <lineage>
        <taxon>Archaea</taxon>
        <taxon>Thermoproteota</taxon>
        <taxon>Thermoprotei</taxon>
        <taxon>Sulfolobales</taxon>
        <taxon>Sulfolobaceae</taxon>
        <taxon>Sulfolobus</taxon>
    </lineage>
</organism>
<evidence type="ECO:0000313" key="1">
    <source>
        <dbReference type="EMBL" id="WWQ61866.1"/>
    </source>
</evidence>
<dbReference type="Proteomes" id="UP001432202">
    <property type="component" value="Chromosome"/>
</dbReference>
<sequence>MENARAEELNISATKRILRAGVNEKKRKNIYNVKIQLDIEMYNIYNIKFTIAHKGCWTEQVKYRVKTVKISDYSKNNVKVTVNTPFDILKI</sequence>
<proteinExistence type="predicted"/>
<dbReference type="AlphaFoldDB" id="A0AAX4L6A4"/>
<dbReference type="GeneID" id="89336601"/>
<name>A0AAX4L6A4_9CREN</name>
<accession>A0AAX4L6A4</accession>
<dbReference type="EMBL" id="CP146016">
    <property type="protein sequence ID" value="WWQ61866.1"/>
    <property type="molecule type" value="Genomic_DNA"/>
</dbReference>
<evidence type="ECO:0000313" key="2">
    <source>
        <dbReference type="Proteomes" id="UP001432202"/>
    </source>
</evidence>
<evidence type="ECO:0008006" key="3">
    <source>
        <dbReference type="Google" id="ProtNLM"/>
    </source>
</evidence>